<evidence type="ECO:0000256" key="1">
    <source>
        <dbReference type="SAM" id="MobiDB-lite"/>
    </source>
</evidence>
<feature type="compositionally biased region" description="Basic and acidic residues" evidence="1">
    <location>
        <begin position="77"/>
        <end position="87"/>
    </location>
</feature>
<dbReference type="EMBL" id="JBJQOH010000007">
    <property type="protein sequence ID" value="KAL3677812.1"/>
    <property type="molecule type" value="Genomic_DNA"/>
</dbReference>
<feature type="region of interest" description="Disordered" evidence="1">
    <location>
        <begin position="147"/>
        <end position="202"/>
    </location>
</feature>
<protein>
    <submittedName>
        <fullName evidence="2">Uncharacterized protein</fullName>
    </submittedName>
</protein>
<evidence type="ECO:0000313" key="3">
    <source>
        <dbReference type="Proteomes" id="UP001633002"/>
    </source>
</evidence>
<evidence type="ECO:0000313" key="2">
    <source>
        <dbReference type="EMBL" id="KAL3677812.1"/>
    </source>
</evidence>
<name>A0ABD3GI13_9MARC</name>
<dbReference type="Proteomes" id="UP001633002">
    <property type="component" value="Unassembled WGS sequence"/>
</dbReference>
<feature type="region of interest" description="Disordered" evidence="1">
    <location>
        <begin position="73"/>
        <end position="98"/>
    </location>
</feature>
<dbReference type="InterPro" id="IPR051291">
    <property type="entry name" value="CIMAP"/>
</dbReference>
<accession>A0ABD3GI13</accession>
<keyword evidence="3" id="KW-1185">Reference proteome</keyword>
<feature type="compositionally biased region" description="Basic and acidic residues" evidence="1">
    <location>
        <begin position="15"/>
        <end position="29"/>
    </location>
</feature>
<dbReference type="PANTHER" id="PTHR21580">
    <property type="entry name" value="SHIPPO-1-RELATED"/>
    <property type="match status" value="1"/>
</dbReference>
<comment type="caution">
    <text evidence="2">The sequence shown here is derived from an EMBL/GenBank/DDBJ whole genome shotgun (WGS) entry which is preliminary data.</text>
</comment>
<dbReference type="InterPro" id="IPR010736">
    <property type="entry name" value="SHIPPO-rpt"/>
</dbReference>
<gene>
    <name evidence="2" type="ORF">R1sor_020768</name>
</gene>
<sequence length="250" mass="26844">MATSYKNEAIAGQPHLDKLEQMQEVHDSTFVDPRAAQSPPSFSMGRRIRRAREDDKRGPGAYISIWEQSHGPAYSFSKRESEGKDEGPGPGEYHSGVGYRATITSSPAFSMGARCGPSAFGDPVPGAYEAGKNQRAPGGQAFSTGYKAGVGFSRGPGPGTYRPEFKSASPSFSIGTRFRSNDCTDSPGPGAYEVDRKTSGPSYSIAPRVRIQATQRDLNPGPGAYADDNNFTRTRDVYGYNNPLALNLDA</sequence>
<reference evidence="2 3" key="1">
    <citation type="submission" date="2024-09" db="EMBL/GenBank/DDBJ databases">
        <title>Chromosome-scale assembly of Riccia sorocarpa.</title>
        <authorList>
            <person name="Paukszto L."/>
        </authorList>
    </citation>
    <scope>NUCLEOTIDE SEQUENCE [LARGE SCALE GENOMIC DNA]</scope>
    <source>
        <strain evidence="2">LP-2024</strain>
        <tissue evidence="2">Aerial parts of the thallus</tissue>
    </source>
</reference>
<dbReference type="Pfam" id="PF07004">
    <property type="entry name" value="SHIPPO-rpt"/>
    <property type="match status" value="4"/>
</dbReference>
<dbReference type="PANTHER" id="PTHR21580:SF28">
    <property type="entry name" value="BOREALIN N-TERMINAL DOMAIN-CONTAINING PROTEIN-RELATED"/>
    <property type="match status" value="1"/>
</dbReference>
<feature type="region of interest" description="Disordered" evidence="1">
    <location>
        <begin position="1"/>
        <end position="58"/>
    </location>
</feature>
<organism evidence="2 3">
    <name type="scientific">Riccia sorocarpa</name>
    <dbReference type="NCBI Taxonomy" id="122646"/>
    <lineage>
        <taxon>Eukaryota</taxon>
        <taxon>Viridiplantae</taxon>
        <taxon>Streptophyta</taxon>
        <taxon>Embryophyta</taxon>
        <taxon>Marchantiophyta</taxon>
        <taxon>Marchantiopsida</taxon>
        <taxon>Marchantiidae</taxon>
        <taxon>Marchantiales</taxon>
        <taxon>Ricciaceae</taxon>
        <taxon>Riccia</taxon>
    </lineage>
</organism>
<dbReference type="AlphaFoldDB" id="A0ABD3GI13"/>
<proteinExistence type="predicted"/>